<feature type="region of interest" description="Disordered" evidence="1">
    <location>
        <begin position="93"/>
        <end position="140"/>
    </location>
</feature>
<dbReference type="EMBL" id="ADAS02000047">
    <property type="protein sequence ID" value="OAV93742.1"/>
    <property type="molecule type" value="Genomic_DNA"/>
</dbReference>
<keyword evidence="4" id="KW-1185">Reference proteome</keyword>
<protein>
    <submittedName>
        <fullName evidence="2 3">Uncharacterized protein</fullName>
    </submittedName>
</protein>
<name>A0A0C4F7B0_PUCT1</name>
<reference evidence="3" key="4">
    <citation type="submission" date="2025-05" db="UniProtKB">
        <authorList>
            <consortium name="EnsemblFungi"/>
        </authorList>
    </citation>
    <scope>IDENTIFICATION</scope>
    <source>
        <strain evidence="3">isolate 1-1 / race 1 (BBBD)</strain>
    </source>
</reference>
<evidence type="ECO:0000256" key="1">
    <source>
        <dbReference type="SAM" id="MobiDB-lite"/>
    </source>
</evidence>
<dbReference type="EnsemblFungi" id="PTTG_09039-t43_1">
    <property type="protein sequence ID" value="PTTG_09039-t43_1-p1"/>
    <property type="gene ID" value="PTTG_09039"/>
</dbReference>
<evidence type="ECO:0000313" key="2">
    <source>
        <dbReference type="EMBL" id="OAV93742.1"/>
    </source>
</evidence>
<reference evidence="2" key="2">
    <citation type="submission" date="2016-05" db="EMBL/GenBank/DDBJ databases">
        <title>Comparative analysis highlights variable genome content of wheat rusts and divergence of the mating loci.</title>
        <authorList>
            <person name="Cuomo C.A."/>
            <person name="Bakkeren G."/>
            <person name="Szabo L."/>
            <person name="Khalil H."/>
            <person name="Joly D."/>
            <person name="Goldberg J."/>
            <person name="Young S."/>
            <person name="Zeng Q."/>
            <person name="Fellers J."/>
        </authorList>
    </citation>
    <scope>NUCLEOTIDE SEQUENCE [LARGE SCALE GENOMIC DNA]</scope>
    <source>
        <strain evidence="2">1-1 BBBD Race 1</strain>
    </source>
</reference>
<reference evidence="2" key="1">
    <citation type="submission" date="2009-11" db="EMBL/GenBank/DDBJ databases">
        <authorList>
            <consortium name="The Broad Institute Genome Sequencing Platform"/>
            <person name="Ward D."/>
            <person name="Feldgarden M."/>
            <person name="Earl A."/>
            <person name="Young S.K."/>
            <person name="Zeng Q."/>
            <person name="Koehrsen M."/>
            <person name="Alvarado L."/>
            <person name="Berlin A."/>
            <person name="Bochicchio J."/>
            <person name="Borenstein D."/>
            <person name="Chapman S.B."/>
            <person name="Chen Z."/>
            <person name="Engels R."/>
            <person name="Freedman E."/>
            <person name="Gellesch M."/>
            <person name="Goldberg J."/>
            <person name="Griggs A."/>
            <person name="Gujja S."/>
            <person name="Heilman E."/>
            <person name="Heiman D."/>
            <person name="Hepburn T."/>
            <person name="Howarth C."/>
            <person name="Jen D."/>
            <person name="Larson L."/>
            <person name="Lewis B."/>
            <person name="Mehta T."/>
            <person name="Park D."/>
            <person name="Pearson M."/>
            <person name="Roberts A."/>
            <person name="Saif S."/>
            <person name="Shea T."/>
            <person name="Shenoy N."/>
            <person name="Sisk P."/>
            <person name="Stolte C."/>
            <person name="Sykes S."/>
            <person name="Thomson T."/>
            <person name="Walk T."/>
            <person name="White J."/>
            <person name="Yandava C."/>
            <person name="Izard J."/>
            <person name="Baranova O.V."/>
            <person name="Blanton J.M."/>
            <person name="Tanner A.C."/>
            <person name="Dewhirst F.E."/>
            <person name="Haas B."/>
            <person name="Nusbaum C."/>
            <person name="Birren B."/>
        </authorList>
    </citation>
    <scope>NUCLEOTIDE SEQUENCE [LARGE SCALE GENOMIC DNA]</scope>
    <source>
        <strain evidence="2">1-1 BBBD Race 1</strain>
    </source>
</reference>
<dbReference type="VEuPathDB" id="FungiDB:PTTG_09039"/>
<feature type="region of interest" description="Disordered" evidence="1">
    <location>
        <begin position="24"/>
        <end position="73"/>
    </location>
</feature>
<organism evidence="2">
    <name type="scientific">Puccinia triticina (isolate 1-1 / race 1 (BBBD))</name>
    <name type="common">Brown leaf rust fungus</name>
    <dbReference type="NCBI Taxonomy" id="630390"/>
    <lineage>
        <taxon>Eukaryota</taxon>
        <taxon>Fungi</taxon>
        <taxon>Dikarya</taxon>
        <taxon>Basidiomycota</taxon>
        <taxon>Pucciniomycotina</taxon>
        <taxon>Pucciniomycetes</taxon>
        <taxon>Pucciniales</taxon>
        <taxon>Pucciniaceae</taxon>
        <taxon>Puccinia</taxon>
    </lineage>
</organism>
<evidence type="ECO:0000313" key="3">
    <source>
        <dbReference type="EnsemblFungi" id="PTTG_09039-t43_1-p1"/>
    </source>
</evidence>
<sequence>MNKMIKAPNMSKLAKVEQYQEYAKEPCASHSGDSYRSRQLGQGGNSHPGGPSGHGGSSYPGGDNGELGGDYCGIQHQGGGNDYLWDSHVYYDSQRNSPGAHVNDHWAPDVFPSPNTNPQFYSPEHYMNNNPYGPNGNRGP</sequence>
<dbReference type="Proteomes" id="UP000005240">
    <property type="component" value="Unassembled WGS sequence"/>
</dbReference>
<feature type="compositionally biased region" description="Gly residues" evidence="1">
    <location>
        <begin position="41"/>
        <end position="73"/>
    </location>
</feature>
<reference evidence="3 4" key="3">
    <citation type="journal article" date="2017" name="G3 (Bethesda)">
        <title>Comparative analysis highlights variable genome content of wheat rusts and divergence of the mating loci.</title>
        <authorList>
            <person name="Cuomo C.A."/>
            <person name="Bakkeren G."/>
            <person name="Khalil H.B."/>
            <person name="Panwar V."/>
            <person name="Joly D."/>
            <person name="Linning R."/>
            <person name="Sakthikumar S."/>
            <person name="Song X."/>
            <person name="Adiconis X."/>
            <person name="Fan L."/>
            <person name="Goldberg J.M."/>
            <person name="Levin J.Z."/>
            <person name="Young S."/>
            <person name="Zeng Q."/>
            <person name="Anikster Y."/>
            <person name="Bruce M."/>
            <person name="Wang M."/>
            <person name="Yin C."/>
            <person name="McCallum B."/>
            <person name="Szabo L.J."/>
            <person name="Hulbert S."/>
            <person name="Chen X."/>
            <person name="Fellers J.P."/>
        </authorList>
    </citation>
    <scope>NUCLEOTIDE SEQUENCE</scope>
    <source>
        <strain evidence="4">Isolate 1-1 / race 1 (BBBD)</strain>
        <strain evidence="3">isolate 1-1 / race 1 (BBBD)</strain>
    </source>
</reference>
<dbReference type="AlphaFoldDB" id="A0A0C4F7B0"/>
<gene>
    <name evidence="2" type="ORF">PTTG_09039</name>
</gene>
<feature type="compositionally biased region" description="Polar residues" evidence="1">
    <location>
        <begin position="31"/>
        <end position="40"/>
    </location>
</feature>
<feature type="compositionally biased region" description="Low complexity" evidence="1">
    <location>
        <begin position="128"/>
        <end position="140"/>
    </location>
</feature>
<accession>A0A0C4F7B0</accession>
<evidence type="ECO:0000313" key="4">
    <source>
        <dbReference type="Proteomes" id="UP000005240"/>
    </source>
</evidence>
<proteinExistence type="predicted"/>